<dbReference type="SMART" id="SM01394">
    <property type="entry name" value="S_100"/>
    <property type="match status" value="1"/>
</dbReference>
<dbReference type="PANTHER" id="PTHR11639:SF134">
    <property type="entry name" value="PROTEIN S100-A1-RELATED"/>
    <property type="match status" value="1"/>
</dbReference>
<name>A0AAV1HM02_XYRNO</name>
<keyword evidence="8" id="KW-1185">Reference proteome</keyword>
<evidence type="ECO:0000256" key="2">
    <source>
        <dbReference type="ARBA" id="ARBA00022723"/>
    </source>
</evidence>
<dbReference type="SUPFAM" id="SSF47473">
    <property type="entry name" value="EF-hand"/>
    <property type="match status" value="1"/>
</dbReference>
<dbReference type="InterPro" id="IPR002048">
    <property type="entry name" value="EF_hand_dom"/>
</dbReference>
<accession>A0AAV1HM02</accession>
<evidence type="ECO:0000256" key="4">
    <source>
        <dbReference type="ARBA" id="ARBA00022837"/>
    </source>
</evidence>
<dbReference type="InterPro" id="IPR001751">
    <property type="entry name" value="S100/CaBP7/8-like_CS"/>
</dbReference>
<dbReference type="Pfam" id="PF01023">
    <property type="entry name" value="S_100"/>
    <property type="match status" value="1"/>
</dbReference>
<organism evidence="7 8">
    <name type="scientific">Xyrichtys novacula</name>
    <name type="common">Pearly razorfish</name>
    <name type="synonym">Hemipteronotus novacula</name>
    <dbReference type="NCBI Taxonomy" id="13765"/>
    <lineage>
        <taxon>Eukaryota</taxon>
        <taxon>Metazoa</taxon>
        <taxon>Chordata</taxon>
        <taxon>Craniata</taxon>
        <taxon>Vertebrata</taxon>
        <taxon>Euteleostomi</taxon>
        <taxon>Actinopterygii</taxon>
        <taxon>Neopterygii</taxon>
        <taxon>Teleostei</taxon>
        <taxon>Neoteleostei</taxon>
        <taxon>Acanthomorphata</taxon>
        <taxon>Eupercaria</taxon>
        <taxon>Labriformes</taxon>
        <taxon>Labridae</taxon>
        <taxon>Xyrichtys</taxon>
    </lineage>
</organism>
<evidence type="ECO:0000313" key="7">
    <source>
        <dbReference type="EMBL" id="CAJ1086610.1"/>
    </source>
</evidence>
<keyword evidence="3" id="KW-0677">Repeat</keyword>
<comment type="similarity">
    <text evidence="1 5">Belongs to the S-100 family.</text>
</comment>
<dbReference type="GO" id="GO:0046914">
    <property type="term" value="F:transition metal ion binding"/>
    <property type="evidence" value="ECO:0007669"/>
    <property type="project" value="InterPro"/>
</dbReference>
<dbReference type="CDD" id="cd00213">
    <property type="entry name" value="S-100"/>
    <property type="match status" value="1"/>
</dbReference>
<sequence length="102" mass="11696">MTNLLISMEIMHDVFKTYAKRDGDAETLSKRELKELIQAELPGFLEKCASKEKENEEKVKQLVLGLDEDEDGKMNFTEFVIFLTAVILMIHGFEPSPCQKTK</sequence>
<evidence type="ECO:0000259" key="6">
    <source>
        <dbReference type="PROSITE" id="PS50222"/>
    </source>
</evidence>
<dbReference type="EMBL" id="OY660886">
    <property type="protein sequence ID" value="CAJ1086610.1"/>
    <property type="molecule type" value="Genomic_DNA"/>
</dbReference>
<dbReference type="InterPro" id="IPR034325">
    <property type="entry name" value="S-100_dom"/>
</dbReference>
<dbReference type="AlphaFoldDB" id="A0AAV1HM02"/>
<keyword evidence="4 5" id="KW-0106">Calcium</keyword>
<dbReference type="PANTHER" id="PTHR11639">
    <property type="entry name" value="S100 CALCIUM-BINDING PROTEIN"/>
    <property type="match status" value="1"/>
</dbReference>
<dbReference type="PROSITE" id="PS50222">
    <property type="entry name" value="EF_HAND_2"/>
    <property type="match status" value="1"/>
</dbReference>
<evidence type="ECO:0000313" key="8">
    <source>
        <dbReference type="Proteomes" id="UP001178508"/>
    </source>
</evidence>
<dbReference type="InterPro" id="IPR018247">
    <property type="entry name" value="EF_Hand_1_Ca_BS"/>
</dbReference>
<dbReference type="Proteomes" id="UP001178508">
    <property type="component" value="Chromosome 23"/>
</dbReference>
<protein>
    <recommendedName>
        <fullName evidence="5">Protein S100</fullName>
    </recommendedName>
    <alternativeName>
        <fullName evidence="5">S100 calcium-binding protein</fullName>
    </alternativeName>
</protein>
<gene>
    <name evidence="7" type="ORF">XNOV1_A006056</name>
</gene>
<dbReference type="GO" id="GO:0005509">
    <property type="term" value="F:calcium ion binding"/>
    <property type="evidence" value="ECO:0007669"/>
    <property type="project" value="InterPro"/>
</dbReference>
<feature type="domain" description="EF-hand" evidence="6">
    <location>
        <begin position="54"/>
        <end position="89"/>
    </location>
</feature>
<reference evidence="7" key="1">
    <citation type="submission" date="2023-08" db="EMBL/GenBank/DDBJ databases">
        <authorList>
            <person name="Alioto T."/>
            <person name="Alioto T."/>
            <person name="Gomez Garrido J."/>
        </authorList>
    </citation>
    <scope>NUCLEOTIDE SEQUENCE</scope>
</reference>
<evidence type="ECO:0000256" key="1">
    <source>
        <dbReference type="ARBA" id="ARBA00007323"/>
    </source>
</evidence>
<dbReference type="InterPro" id="IPR013787">
    <property type="entry name" value="S100_Ca-bd_sub"/>
</dbReference>
<dbReference type="PROSITE" id="PS00303">
    <property type="entry name" value="S100_CABP"/>
    <property type="match status" value="1"/>
</dbReference>
<evidence type="ECO:0000256" key="3">
    <source>
        <dbReference type="ARBA" id="ARBA00022737"/>
    </source>
</evidence>
<proteinExistence type="inferred from homology"/>
<dbReference type="InterPro" id="IPR011992">
    <property type="entry name" value="EF-hand-dom_pair"/>
</dbReference>
<evidence type="ECO:0000256" key="5">
    <source>
        <dbReference type="RuleBase" id="RU361184"/>
    </source>
</evidence>
<keyword evidence="2 5" id="KW-0479">Metal-binding</keyword>
<dbReference type="Gene3D" id="1.10.238.10">
    <property type="entry name" value="EF-hand"/>
    <property type="match status" value="1"/>
</dbReference>
<dbReference type="PROSITE" id="PS00018">
    <property type="entry name" value="EF_HAND_1"/>
    <property type="match status" value="1"/>
</dbReference>